<keyword evidence="2" id="KW-1185">Reference proteome</keyword>
<protein>
    <submittedName>
        <fullName evidence="1">Uncharacterized protein</fullName>
    </submittedName>
</protein>
<reference evidence="1 2" key="1">
    <citation type="submission" date="2024-02" db="EMBL/GenBank/DDBJ databases">
        <authorList>
            <person name="Vignale AGUSTIN F."/>
            <person name="Sosa J E."/>
            <person name="Modenutti C."/>
        </authorList>
    </citation>
    <scope>NUCLEOTIDE SEQUENCE [LARGE SCALE GENOMIC DNA]</scope>
</reference>
<evidence type="ECO:0000313" key="1">
    <source>
        <dbReference type="EMBL" id="CAK9133229.1"/>
    </source>
</evidence>
<proteinExistence type="predicted"/>
<name>A0ABC8QKT4_9AQUA</name>
<comment type="caution">
    <text evidence="1">The sequence shown here is derived from an EMBL/GenBank/DDBJ whole genome shotgun (WGS) entry which is preliminary data.</text>
</comment>
<accession>A0ABC8QKT4</accession>
<organism evidence="1 2">
    <name type="scientific">Ilex paraguariensis</name>
    <name type="common">yerba mate</name>
    <dbReference type="NCBI Taxonomy" id="185542"/>
    <lineage>
        <taxon>Eukaryota</taxon>
        <taxon>Viridiplantae</taxon>
        <taxon>Streptophyta</taxon>
        <taxon>Embryophyta</taxon>
        <taxon>Tracheophyta</taxon>
        <taxon>Spermatophyta</taxon>
        <taxon>Magnoliopsida</taxon>
        <taxon>eudicotyledons</taxon>
        <taxon>Gunneridae</taxon>
        <taxon>Pentapetalae</taxon>
        <taxon>asterids</taxon>
        <taxon>campanulids</taxon>
        <taxon>Aquifoliales</taxon>
        <taxon>Aquifoliaceae</taxon>
        <taxon>Ilex</taxon>
    </lineage>
</organism>
<gene>
    <name evidence="1" type="ORF">ILEXP_LOCUS103</name>
</gene>
<dbReference type="AlphaFoldDB" id="A0ABC8QKT4"/>
<dbReference type="Proteomes" id="UP001642360">
    <property type="component" value="Unassembled WGS sequence"/>
</dbReference>
<sequence length="111" mass="12377">MMRYQLEVIRAIVEVRWWDKGGDCCVGCYDGNDEIVLMVAVMAITLETIGVMGNWGAKWIEIKISEGKRKCDLRKKLYKAGTSLSPEVGMSGRPKELLGPTQSLIANNVEI</sequence>
<dbReference type="EMBL" id="CAUOFW020000001">
    <property type="protein sequence ID" value="CAK9133229.1"/>
    <property type="molecule type" value="Genomic_DNA"/>
</dbReference>
<evidence type="ECO:0000313" key="2">
    <source>
        <dbReference type="Proteomes" id="UP001642360"/>
    </source>
</evidence>